<evidence type="ECO:0000256" key="15">
    <source>
        <dbReference type="SAM" id="MobiDB-lite"/>
    </source>
</evidence>
<evidence type="ECO:0000313" key="18">
    <source>
        <dbReference type="Proteomes" id="UP000728032"/>
    </source>
</evidence>
<keyword evidence="7 12" id="KW-0234">DNA repair</keyword>
<dbReference type="HAMAP" id="MF_00148">
    <property type="entry name" value="UDG"/>
    <property type="match status" value="1"/>
</dbReference>
<dbReference type="OrthoDB" id="10031947at2759"/>
<evidence type="ECO:0000256" key="11">
    <source>
        <dbReference type="ARBA" id="ARBA00064140"/>
    </source>
</evidence>
<evidence type="ECO:0000256" key="13">
    <source>
        <dbReference type="PROSITE-ProRule" id="PRU10072"/>
    </source>
</evidence>
<keyword evidence="8 12" id="KW-0539">Nucleus</keyword>
<evidence type="ECO:0000256" key="8">
    <source>
        <dbReference type="ARBA" id="ARBA00023242"/>
    </source>
</evidence>
<dbReference type="Proteomes" id="UP000728032">
    <property type="component" value="Unassembled WGS sequence"/>
</dbReference>
<dbReference type="InterPro" id="IPR018085">
    <property type="entry name" value="Ura-DNA_Glyclase_AS"/>
</dbReference>
<comment type="catalytic activity">
    <reaction evidence="12 14">
        <text>Hydrolyzes single-stranded DNA or mismatched double-stranded DNA and polynucleotides, releasing free uracil.</text>
        <dbReference type="EC" id="3.2.2.27"/>
    </reaction>
</comment>
<evidence type="ECO:0000256" key="12">
    <source>
        <dbReference type="HAMAP-Rule" id="MF_03166"/>
    </source>
</evidence>
<feature type="domain" description="Uracil-DNA glycosylase-like" evidence="16">
    <location>
        <begin position="127"/>
        <end position="285"/>
    </location>
</feature>
<evidence type="ECO:0000256" key="4">
    <source>
        <dbReference type="ARBA" id="ARBA00022801"/>
    </source>
</evidence>
<evidence type="ECO:0000256" key="7">
    <source>
        <dbReference type="ARBA" id="ARBA00023204"/>
    </source>
</evidence>
<feature type="active site" description="Proton acceptor" evidence="12 13">
    <location>
        <position position="142"/>
    </location>
</feature>
<dbReference type="PROSITE" id="PS00130">
    <property type="entry name" value="U_DNA_GLYCOSYLASE"/>
    <property type="match status" value="1"/>
</dbReference>
<dbReference type="FunFam" id="3.40.470.10:FF:000004">
    <property type="entry name" value="Uracil-DNA glycosylase"/>
    <property type="match status" value="1"/>
</dbReference>
<reference evidence="17" key="1">
    <citation type="submission" date="2020-11" db="EMBL/GenBank/DDBJ databases">
        <authorList>
            <person name="Tran Van P."/>
        </authorList>
    </citation>
    <scope>NUCLEOTIDE SEQUENCE</scope>
</reference>
<evidence type="ECO:0000256" key="3">
    <source>
        <dbReference type="ARBA" id="ARBA00022763"/>
    </source>
</evidence>
<comment type="similarity">
    <text evidence="1 12 14">Belongs to the uracil-DNA glycosylase (UDG) superfamily. UNG family.</text>
</comment>
<keyword evidence="2" id="KW-0597">Phosphoprotein</keyword>
<comment type="subunit">
    <text evidence="11">Interacts with RPA2 subunit of the RPA trimer; this interaction mediates UNG2 recruitment to RPA-coated single-stranded DNA at stalled replication forks. Interacts with PCNA; this interaction mediates UNG2 recruitment to S-phase replication foci. Interacts (via N-terminus) with FAM72A.</text>
</comment>
<dbReference type="NCBIfam" id="TIGR00628">
    <property type="entry name" value="ung"/>
    <property type="match status" value="1"/>
</dbReference>
<evidence type="ECO:0000256" key="10">
    <source>
        <dbReference type="ARBA" id="ARBA00052828"/>
    </source>
</evidence>
<comment type="catalytic activity">
    <reaction evidence="9">
        <text>a 2'-deoxyuridine in double-stranded DNA + H2O = a 2'-deoxyribose 5'-monophosphate in double-stranded DNA + uracil</text>
        <dbReference type="Rhea" id="RHEA:81455"/>
        <dbReference type="Rhea" id="RHEA-COMP:14231"/>
        <dbReference type="Rhea" id="RHEA-COMP:17071"/>
        <dbReference type="ChEBI" id="CHEBI:15377"/>
        <dbReference type="ChEBI" id="CHEBI:17568"/>
        <dbReference type="ChEBI" id="CHEBI:133902"/>
        <dbReference type="ChEBI" id="CHEBI:139095"/>
    </reaction>
    <physiologicalReaction direction="left-to-right" evidence="9">
        <dbReference type="Rhea" id="RHEA:81456"/>
    </physiologicalReaction>
</comment>
<dbReference type="SMART" id="SM00987">
    <property type="entry name" value="UreE_C"/>
    <property type="match status" value="1"/>
</dbReference>
<dbReference type="GO" id="GO:0004844">
    <property type="term" value="F:uracil DNA N-glycosylase activity"/>
    <property type="evidence" value="ECO:0007669"/>
    <property type="project" value="UniProtKB-UniRule"/>
</dbReference>
<proteinExistence type="inferred from homology"/>
<keyword evidence="6 12" id="KW-0496">Mitochondrion</keyword>
<comment type="function">
    <text evidence="12 14">Excises uracil residues from the DNA which can arise as a result of misincorporation of dUMP residues by DNA polymerase or due to deamination of cytosine.</text>
</comment>
<evidence type="ECO:0000256" key="1">
    <source>
        <dbReference type="ARBA" id="ARBA00008184"/>
    </source>
</evidence>
<dbReference type="Gene3D" id="3.40.470.10">
    <property type="entry name" value="Uracil-DNA glycosylase-like domain"/>
    <property type="match status" value="1"/>
</dbReference>
<comment type="catalytic activity">
    <reaction evidence="10">
        <text>a 2'-deoxyuridine in single-stranded DNA + H2O = a 2'-deoxyribose 5'-monophosphate in single-stranded DNA + uracil</text>
        <dbReference type="Rhea" id="RHEA:81459"/>
        <dbReference type="Rhea" id="RHEA-COMP:12847"/>
        <dbReference type="Rhea" id="RHEA-COMP:19684"/>
        <dbReference type="ChEBI" id="CHEBI:15377"/>
        <dbReference type="ChEBI" id="CHEBI:17568"/>
        <dbReference type="ChEBI" id="CHEBI:133902"/>
        <dbReference type="ChEBI" id="CHEBI:139095"/>
    </reaction>
    <physiologicalReaction direction="left-to-right" evidence="10">
        <dbReference type="Rhea" id="RHEA:81460"/>
    </physiologicalReaction>
</comment>
<accession>A0A7R9QSA4</accession>
<keyword evidence="5" id="KW-0007">Acetylation</keyword>
<dbReference type="PANTHER" id="PTHR11264">
    <property type="entry name" value="URACIL-DNA GLYCOSYLASE"/>
    <property type="match status" value="1"/>
</dbReference>
<feature type="region of interest" description="Disordered" evidence="15">
    <location>
        <begin position="26"/>
        <end position="56"/>
    </location>
</feature>
<dbReference type="InterPro" id="IPR002043">
    <property type="entry name" value="UDG_fam1"/>
</dbReference>
<dbReference type="GO" id="GO:0005654">
    <property type="term" value="C:nucleoplasm"/>
    <property type="evidence" value="ECO:0007669"/>
    <property type="project" value="UniProtKB-ARBA"/>
</dbReference>
<evidence type="ECO:0000256" key="9">
    <source>
        <dbReference type="ARBA" id="ARBA00052069"/>
    </source>
</evidence>
<sequence>MFKCLLTNKMSQKSITSYFKPNQSVKRKLTQNEDNGDISLNQDKDKQQRSQQQSVITTTTRYDLSDAIVKQCALTPVLSANIGHSWFRALKPEFSKDYFLQLSTFVVSERKSATIYPPIDQVFSWTRMTDISHTKVVILGQDPYHGPNQAHGYVRKGVDCPPSLKNMFNELESDIPDFKRPKHGDLTGWANQGVLLLNACLTVRASNANSHSNRGWEQLTDAVIKWLNTNLSSVVFLLWGSYAQKKGSFIDKKKHLVLKSVHPSPLSAHRGFLGCKHFSLTNDYLKKNGKKVIDWSDL</sequence>
<keyword evidence="4 12" id="KW-0378">Hydrolase</keyword>
<dbReference type="InterPro" id="IPR005122">
    <property type="entry name" value="Uracil-DNA_glycosylase-like"/>
</dbReference>
<keyword evidence="3 12" id="KW-0227">DNA damage</keyword>
<evidence type="ECO:0000259" key="16">
    <source>
        <dbReference type="SMART" id="SM00986"/>
    </source>
</evidence>
<dbReference type="InterPro" id="IPR036895">
    <property type="entry name" value="Uracil-DNA_glycosylase-like_sf"/>
</dbReference>
<dbReference type="GO" id="GO:0097510">
    <property type="term" value="P:base-excision repair, AP site formation via deaminated base removal"/>
    <property type="evidence" value="ECO:0007669"/>
    <property type="project" value="TreeGrafter"/>
</dbReference>
<dbReference type="SUPFAM" id="SSF52141">
    <property type="entry name" value="Uracil-DNA glycosylase-like"/>
    <property type="match status" value="1"/>
</dbReference>
<evidence type="ECO:0000256" key="14">
    <source>
        <dbReference type="RuleBase" id="RU003780"/>
    </source>
</evidence>
<dbReference type="EMBL" id="OC926326">
    <property type="protein sequence ID" value="CAD7656650.1"/>
    <property type="molecule type" value="Genomic_DNA"/>
</dbReference>
<organism evidence="17">
    <name type="scientific">Oppiella nova</name>
    <dbReference type="NCBI Taxonomy" id="334625"/>
    <lineage>
        <taxon>Eukaryota</taxon>
        <taxon>Metazoa</taxon>
        <taxon>Ecdysozoa</taxon>
        <taxon>Arthropoda</taxon>
        <taxon>Chelicerata</taxon>
        <taxon>Arachnida</taxon>
        <taxon>Acari</taxon>
        <taxon>Acariformes</taxon>
        <taxon>Sarcoptiformes</taxon>
        <taxon>Oribatida</taxon>
        <taxon>Brachypylina</taxon>
        <taxon>Oppioidea</taxon>
        <taxon>Oppiidae</taxon>
        <taxon>Oppiella</taxon>
    </lineage>
</organism>
<comment type="subcellular location">
    <subcellularLocation>
        <location evidence="12">Mitochondrion</location>
    </subcellularLocation>
    <subcellularLocation>
        <location evidence="12">Nucleus</location>
    </subcellularLocation>
</comment>
<keyword evidence="18" id="KW-1185">Reference proteome</keyword>
<dbReference type="NCBIfam" id="NF003589">
    <property type="entry name" value="PRK05254.1-2"/>
    <property type="match status" value="1"/>
</dbReference>
<dbReference type="CDD" id="cd10027">
    <property type="entry name" value="UDG-F1-like"/>
    <property type="match status" value="1"/>
</dbReference>
<dbReference type="AlphaFoldDB" id="A0A7R9QSA4"/>
<dbReference type="SMART" id="SM00986">
    <property type="entry name" value="UDG"/>
    <property type="match status" value="1"/>
</dbReference>
<evidence type="ECO:0000313" key="17">
    <source>
        <dbReference type="EMBL" id="CAD7656650.1"/>
    </source>
</evidence>
<evidence type="ECO:0000256" key="6">
    <source>
        <dbReference type="ARBA" id="ARBA00023128"/>
    </source>
</evidence>
<dbReference type="NCBIfam" id="NF003591">
    <property type="entry name" value="PRK05254.1-4"/>
    <property type="match status" value="1"/>
</dbReference>
<dbReference type="Pfam" id="PF03167">
    <property type="entry name" value="UDG"/>
    <property type="match status" value="1"/>
</dbReference>
<dbReference type="PANTHER" id="PTHR11264:SF0">
    <property type="entry name" value="URACIL-DNA GLYCOSYLASE"/>
    <property type="match status" value="1"/>
</dbReference>
<dbReference type="NCBIfam" id="NF003592">
    <property type="entry name" value="PRK05254.1-5"/>
    <property type="match status" value="1"/>
</dbReference>
<gene>
    <name evidence="17" type="ORF">ONB1V03_LOCUS13286</name>
</gene>
<protein>
    <recommendedName>
        <fullName evidence="12 14">Uracil-DNA glycosylase</fullName>
        <shortName evidence="12">UDG</shortName>
        <ecNumber evidence="12 14">3.2.2.27</ecNumber>
    </recommendedName>
</protein>
<name>A0A7R9QSA4_9ACAR</name>
<evidence type="ECO:0000256" key="5">
    <source>
        <dbReference type="ARBA" id="ARBA00022990"/>
    </source>
</evidence>
<dbReference type="NCBIfam" id="NF003588">
    <property type="entry name" value="PRK05254.1-1"/>
    <property type="match status" value="1"/>
</dbReference>
<evidence type="ECO:0000256" key="2">
    <source>
        <dbReference type="ARBA" id="ARBA00022553"/>
    </source>
</evidence>
<dbReference type="GO" id="GO:0005739">
    <property type="term" value="C:mitochondrion"/>
    <property type="evidence" value="ECO:0007669"/>
    <property type="project" value="UniProtKB-SubCell"/>
</dbReference>
<dbReference type="EC" id="3.2.2.27" evidence="12 14"/>
<dbReference type="EMBL" id="CAJPVJ010011501">
    <property type="protein sequence ID" value="CAG2173837.1"/>
    <property type="molecule type" value="Genomic_DNA"/>
</dbReference>